<organism evidence="1 2">
    <name type="scientific">Sedimentitalea xiamensis</name>
    <dbReference type="NCBI Taxonomy" id="3050037"/>
    <lineage>
        <taxon>Bacteria</taxon>
        <taxon>Pseudomonadati</taxon>
        <taxon>Pseudomonadota</taxon>
        <taxon>Alphaproteobacteria</taxon>
        <taxon>Rhodobacterales</taxon>
        <taxon>Paracoccaceae</taxon>
        <taxon>Sedimentitalea</taxon>
    </lineage>
</organism>
<sequence>MNSEPEPNVVTEQELRSLAEEGQPVEVVCKAVPERRGPSWHGNWIMRTVSGDGRERHLVTARGRTSRGGFKLREFKTASGVISFLVGIGFSQAKIPLKQEQRTSHYMSET</sequence>
<comment type="caution">
    <text evidence="1">The sequence shown here is derived from an EMBL/GenBank/DDBJ whole genome shotgun (WGS) entry which is preliminary data.</text>
</comment>
<evidence type="ECO:0000313" key="2">
    <source>
        <dbReference type="Proteomes" id="UP001227126"/>
    </source>
</evidence>
<dbReference type="RefSeq" id="WP_284487335.1">
    <property type="nucleotide sequence ID" value="NZ_JASNJE010000037.1"/>
</dbReference>
<proteinExistence type="predicted"/>
<accession>A0ABT7FKJ6</accession>
<protein>
    <submittedName>
        <fullName evidence="1">Uncharacterized protein</fullName>
    </submittedName>
</protein>
<gene>
    <name evidence="1" type="ORF">QO034_20220</name>
</gene>
<evidence type="ECO:0000313" key="1">
    <source>
        <dbReference type="EMBL" id="MDK3075408.1"/>
    </source>
</evidence>
<name>A0ABT7FKJ6_9RHOB</name>
<keyword evidence="2" id="KW-1185">Reference proteome</keyword>
<reference evidence="1 2" key="1">
    <citation type="submission" date="2023-05" db="EMBL/GenBank/DDBJ databases">
        <title>Sedimentitalea sp. nov. JM2-8.</title>
        <authorList>
            <person name="Huang J."/>
        </authorList>
    </citation>
    <scope>NUCLEOTIDE SEQUENCE [LARGE SCALE GENOMIC DNA]</scope>
    <source>
        <strain evidence="1 2">JM2-8</strain>
    </source>
</reference>
<dbReference type="Proteomes" id="UP001227126">
    <property type="component" value="Unassembled WGS sequence"/>
</dbReference>
<dbReference type="EMBL" id="JASNJE010000037">
    <property type="protein sequence ID" value="MDK3075408.1"/>
    <property type="molecule type" value="Genomic_DNA"/>
</dbReference>